<accession>A0ABV6J038</accession>
<proteinExistence type="inferred from homology"/>
<dbReference type="SUPFAM" id="SSF52949">
    <property type="entry name" value="Macro domain-like"/>
    <property type="match status" value="1"/>
</dbReference>
<dbReference type="InterPro" id="IPR000819">
    <property type="entry name" value="Peptidase_M17_C"/>
</dbReference>
<dbReference type="SUPFAM" id="SSF53187">
    <property type="entry name" value="Zn-dependent exopeptidases"/>
    <property type="match status" value="1"/>
</dbReference>
<protein>
    <submittedName>
        <fullName evidence="8">M17 family metallopeptidase</fullName>
    </submittedName>
</protein>
<keyword evidence="9" id="KW-1185">Reference proteome</keyword>
<keyword evidence="2" id="KW-0031">Aminopeptidase</keyword>
<evidence type="ECO:0000259" key="7">
    <source>
        <dbReference type="PROSITE" id="PS00631"/>
    </source>
</evidence>
<evidence type="ECO:0000256" key="1">
    <source>
        <dbReference type="ARBA" id="ARBA00009528"/>
    </source>
</evidence>
<dbReference type="RefSeq" id="WP_377056385.1">
    <property type="nucleotide sequence ID" value="NZ_JBHLVZ010000098.1"/>
</dbReference>
<evidence type="ECO:0000256" key="2">
    <source>
        <dbReference type="ARBA" id="ARBA00022438"/>
    </source>
</evidence>
<dbReference type="EMBL" id="JBHLVZ010000098">
    <property type="protein sequence ID" value="MFC0389217.1"/>
    <property type="molecule type" value="Genomic_DNA"/>
</dbReference>
<keyword evidence="4" id="KW-0378">Hydrolase</keyword>
<feature type="region of interest" description="Disordered" evidence="6">
    <location>
        <begin position="27"/>
        <end position="46"/>
    </location>
</feature>
<evidence type="ECO:0000313" key="9">
    <source>
        <dbReference type="Proteomes" id="UP001589789"/>
    </source>
</evidence>
<evidence type="ECO:0000256" key="4">
    <source>
        <dbReference type="ARBA" id="ARBA00022801"/>
    </source>
</evidence>
<dbReference type="Gene3D" id="3.40.220.10">
    <property type="entry name" value="Leucine Aminopeptidase, subunit E, domain 1"/>
    <property type="match status" value="1"/>
</dbReference>
<feature type="domain" description="Cytosol aminopeptidase" evidence="7">
    <location>
        <begin position="403"/>
        <end position="410"/>
    </location>
</feature>
<organism evidence="8 9">
    <name type="scientific">Muricoccus vinaceus</name>
    <dbReference type="NCBI Taxonomy" id="424704"/>
    <lineage>
        <taxon>Bacteria</taxon>
        <taxon>Pseudomonadati</taxon>
        <taxon>Pseudomonadota</taxon>
        <taxon>Alphaproteobacteria</taxon>
        <taxon>Acetobacterales</taxon>
        <taxon>Roseomonadaceae</taxon>
        <taxon>Muricoccus</taxon>
    </lineage>
</organism>
<evidence type="ECO:0000256" key="6">
    <source>
        <dbReference type="SAM" id="MobiDB-lite"/>
    </source>
</evidence>
<dbReference type="Proteomes" id="UP001589789">
    <property type="component" value="Unassembled WGS sequence"/>
</dbReference>
<dbReference type="InterPro" id="IPR048816">
    <property type="entry name" value="Peptidase_M17_N_1"/>
</dbReference>
<comment type="similarity">
    <text evidence="1">Belongs to the peptidase M17 family.</text>
</comment>
<dbReference type="CDD" id="cd00433">
    <property type="entry name" value="Peptidase_M17"/>
    <property type="match status" value="1"/>
</dbReference>
<comment type="caution">
    <text evidence="8">The sequence shown here is derived from an EMBL/GenBank/DDBJ whole genome shotgun (WGS) entry which is preliminary data.</text>
</comment>
<gene>
    <name evidence="8" type="ORF">ACFFIC_27275</name>
</gene>
<dbReference type="InterPro" id="IPR011356">
    <property type="entry name" value="Leucine_aapep/pepB"/>
</dbReference>
<evidence type="ECO:0000256" key="3">
    <source>
        <dbReference type="ARBA" id="ARBA00022670"/>
    </source>
</evidence>
<dbReference type="Pfam" id="PF00883">
    <property type="entry name" value="Peptidase_M17"/>
    <property type="match status" value="1"/>
</dbReference>
<dbReference type="InterPro" id="IPR043472">
    <property type="entry name" value="Macro_dom-like"/>
</dbReference>
<evidence type="ECO:0000313" key="8">
    <source>
        <dbReference type="EMBL" id="MFC0389217.1"/>
    </source>
</evidence>
<keyword evidence="5" id="KW-0464">Manganese</keyword>
<evidence type="ECO:0000256" key="5">
    <source>
        <dbReference type="ARBA" id="ARBA00023211"/>
    </source>
</evidence>
<dbReference type="PANTHER" id="PTHR11963">
    <property type="entry name" value="LEUCINE AMINOPEPTIDASE-RELATED"/>
    <property type="match status" value="1"/>
</dbReference>
<dbReference type="Gene3D" id="3.40.630.10">
    <property type="entry name" value="Zn peptidases"/>
    <property type="match status" value="1"/>
</dbReference>
<dbReference type="PROSITE" id="PS00631">
    <property type="entry name" value="CYTOSOL_AP"/>
    <property type="match status" value="1"/>
</dbReference>
<reference evidence="8 9" key="1">
    <citation type="submission" date="2024-09" db="EMBL/GenBank/DDBJ databases">
        <authorList>
            <person name="Sun Q."/>
            <person name="Mori K."/>
        </authorList>
    </citation>
    <scope>NUCLEOTIDE SEQUENCE [LARGE SCALE GENOMIC DNA]</scope>
    <source>
        <strain evidence="8 9">CCM 7468</strain>
    </source>
</reference>
<sequence length="568" mass="59039">MPRFGQQGVSLAQGKGEFHARAFRQAPRETQGELGAPATTSPVPEQDAHCRGLTSAAMQRKLSRGGLAGADPWCIEYQALGHTPASEGDDIQSQVAFPFDPDTSWGLAQAGAEARPVHAVTADGLPLFLDTLDPGAAAFLREIGFAAEAGRIALLPGGTGMASAVLGLGRDGTSPWSYGALPFGLPEGTVWELGLECDASAAVLGWMLGAYRFTRHKAPPRRPARLVLPEGTEEAQILAEAMLRARQLINLPAADLGPAELSDAARHVAERCGAEFEDIAGEALAEGFPAVAAVGGGSHRAPRVAVLRWEGAADGPLIALLGKGVCFDTGGLDLKSAEGMKRMKKDMGGAAIILGLAEALMRLGAPIRLLVAIGAVENAVSATAMRPLDVLRTRAGLSVEVGNTDAEGRLVLADLLAFAAEARPALMLDAATLTGAARVALGPDLPALFTNSEAVATALSAAGDACNDPLWRLPLHEGYSTWLESSAADLGNVGTRPMAGAIVAALFLRRFVPRGIRWAHLDVYAWNDSARSGRPEGGEAMGLRALHAGLIALLPTLAEPERYPPGHG</sequence>
<dbReference type="Pfam" id="PF21337">
    <property type="entry name" value="Peptidase_M17_N_1"/>
    <property type="match status" value="1"/>
</dbReference>
<name>A0ABV6J038_9PROT</name>
<keyword evidence="3" id="KW-0645">Protease</keyword>
<dbReference type="PRINTS" id="PR00481">
    <property type="entry name" value="LAMNOPPTDASE"/>
</dbReference>
<dbReference type="PANTHER" id="PTHR11963:SF20">
    <property type="entry name" value="PEPTIDASE B"/>
    <property type="match status" value="1"/>
</dbReference>